<evidence type="ECO:0000256" key="4">
    <source>
        <dbReference type="ARBA" id="ARBA00022792"/>
    </source>
</evidence>
<evidence type="ECO:0000256" key="9">
    <source>
        <dbReference type="ARBA" id="ARBA00025413"/>
    </source>
</evidence>
<feature type="coiled-coil region" evidence="11">
    <location>
        <begin position="111"/>
        <end position="138"/>
    </location>
</feature>
<dbReference type="PANTHER" id="PTHR28202:SF1">
    <property type="entry name" value="ASSEMBLY FACTOR CBP4"/>
    <property type="match status" value="1"/>
</dbReference>
<sequence>MSEKPLWYRWARVGFMGASIIGTGVLLFKYTTPTDEELIARFSPEVRREYDRNRALRQQEQQQLMNIAKETAASNDPIWKTGKIKSPYERETRNTDPKLVDPEKFFQKQAEDFKKQEIKKAEQDFQEAETLLAQQKKSWFKWW</sequence>
<evidence type="ECO:0000256" key="6">
    <source>
        <dbReference type="ARBA" id="ARBA00023128"/>
    </source>
</evidence>
<comment type="function">
    <text evidence="9 10">Essential for the assembly of ubiquinol-cytochrome c reductase. It has a direct effect on the correct occurrence of the Rieske protein, core 4, core 5 and apocytochrome b.</text>
</comment>
<feature type="region of interest" description="Disordered" evidence="12">
    <location>
        <begin position="78"/>
        <end position="99"/>
    </location>
</feature>
<keyword evidence="8 10" id="KW-0143">Chaperone</keyword>
<dbReference type="PANTHER" id="PTHR28202">
    <property type="entry name" value="ASSEMBLY FACTOR CBP4"/>
    <property type="match status" value="1"/>
</dbReference>
<evidence type="ECO:0000256" key="11">
    <source>
        <dbReference type="SAM" id="Coils"/>
    </source>
</evidence>
<dbReference type="EMBL" id="OZ004254">
    <property type="protein sequence ID" value="CAK7895766.1"/>
    <property type="molecule type" value="Genomic_DNA"/>
</dbReference>
<evidence type="ECO:0000256" key="2">
    <source>
        <dbReference type="ARBA" id="ARBA00006780"/>
    </source>
</evidence>
<gene>
    <name evidence="13" type="primary">CBP4</name>
    <name evidence="13" type="ORF">CAAN4_B01904</name>
</gene>
<keyword evidence="6 10" id="KW-0496">Mitochondrion</keyword>
<evidence type="ECO:0000256" key="7">
    <source>
        <dbReference type="ARBA" id="ARBA00023136"/>
    </source>
</evidence>
<keyword evidence="5 10" id="KW-1133">Transmembrane helix</keyword>
<evidence type="ECO:0000256" key="1">
    <source>
        <dbReference type="ARBA" id="ARBA00004434"/>
    </source>
</evidence>
<evidence type="ECO:0000256" key="10">
    <source>
        <dbReference type="RuleBase" id="RU368005"/>
    </source>
</evidence>
<reference evidence="13 14" key="1">
    <citation type="submission" date="2024-01" db="EMBL/GenBank/DDBJ databases">
        <authorList>
            <consortium name="Genoscope - CEA"/>
            <person name="William W."/>
        </authorList>
    </citation>
    <scope>NUCLEOTIDE SEQUENCE [LARGE SCALE GENOMIC DNA]</scope>
    <source>
        <strain evidence="13 14">29B2s-10</strain>
    </source>
</reference>
<evidence type="ECO:0000313" key="14">
    <source>
        <dbReference type="Proteomes" id="UP001497600"/>
    </source>
</evidence>
<keyword evidence="4 10" id="KW-0999">Mitochondrion inner membrane</keyword>
<keyword evidence="3 10" id="KW-0812">Transmembrane</keyword>
<keyword evidence="7 10" id="KW-0472">Membrane</keyword>
<protein>
    <recommendedName>
        <fullName evidence="10">Cytochrome b mRNA-processing protein 4</fullName>
    </recommendedName>
</protein>
<name>A0ABP0E753_9ASCO</name>
<organism evidence="13 14">
    <name type="scientific">[Candida] anglica</name>
    <dbReference type="NCBI Taxonomy" id="148631"/>
    <lineage>
        <taxon>Eukaryota</taxon>
        <taxon>Fungi</taxon>
        <taxon>Dikarya</taxon>
        <taxon>Ascomycota</taxon>
        <taxon>Saccharomycotina</taxon>
        <taxon>Pichiomycetes</taxon>
        <taxon>Debaryomycetaceae</taxon>
        <taxon>Kurtzmaniella</taxon>
    </lineage>
</organism>
<comment type="similarity">
    <text evidence="2 10">Belongs to the CBP4 family.</text>
</comment>
<dbReference type="Proteomes" id="UP001497600">
    <property type="component" value="Chromosome B"/>
</dbReference>
<evidence type="ECO:0000256" key="3">
    <source>
        <dbReference type="ARBA" id="ARBA00022692"/>
    </source>
</evidence>
<evidence type="ECO:0000256" key="8">
    <source>
        <dbReference type="ARBA" id="ARBA00023186"/>
    </source>
</evidence>
<feature type="transmembrane region" description="Helical" evidence="10">
    <location>
        <begin position="6"/>
        <end position="28"/>
    </location>
</feature>
<dbReference type="InterPro" id="IPR012420">
    <property type="entry name" value="Cbp4"/>
</dbReference>
<feature type="compositionally biased region" description="Basic and acidic residues" evidence="12">
    <location>
        <begin position="86"/>
        <end position="99"/>
    </location>
</feature>
<proteinExistence type="inferred from homology"/>
<accession>A0ABP0E753</accession>
<comment type="subcellular location">
    <subcellularLocation>
        <location evidence="1 10">Mitochondrion inner membrane</location>
        <topology evidence="1 10">Single-pass membrane protein</topology>
    </subcellularLocation>
</comment>
<keyword evidence="11" id="KW-0175">Coiled coil</keyword>
<evidence type="ECO:0000313" key="13">
    <source>
        <dbReference type="EMBL" id="CAK7895766.1"/>
    </source>
</evidence>
<dbReference type="Pfam" id="PF07960">
    <property type="entry name" value="CBP4"/>
    <property type="match status" value="1"/>
</dbReference>
<keyword evidence="14" id="KW-1185">Reference proteome</keyword>
<evidence type="ECO:0000256" key="12">
    <source>
        <dbReference type="SAM" id="MobiDB-lite"/>
    </source>
</evidence>
<evidence type="ECO:0000256" key="5">
    <source>
        <dbReference type="ARBA" id="ARBA00022989"/>
    </source>
</evidence>